<dbReference type="InterPro" id="IPR054495">
    <property type="entry name" value="DUF488-N3a"/>
</dbReference>
<reference evidence="2 3" key="1">
    <citation type="submission" date="2018-02" db="EMBL/GenBank/DDBJ databases">
        <title>Genomic Reconstructions from Amazon Rainforest and Pasture Soil Reveal Novel Insights into the Physiology of Candidate Phyla in Tropical Sites.</title>
        <authorList>
            <person name="Kroeger M.E."/>
            <person name="Delmont T."/>
            <person name="Eren A.M."/>
            <person name="Guo J."/>
            <person name="Meyer K.M."/>
            <person name="Khan K."/>
            <person name="Rodrigues J.L.M."/>
            <person name="Bohannan B.J.M."/>
            <person name="Tringe S."/>
            <person name="Borges C.D."/>
            <person name="Tiedje J."/>
            <person name="Tsai S.M."/>
            <person name="Nusslein K."/>
        </authorList>
    </citation>
    <scope>NUCLEOTIDE SEQUENCE [LARGE SCALE GENOMIC DNA]</scope>
    <source>
        <strain evidence="2">Amazon FNV 2010 28 9</strain>
    </source>
</reference>
<evidence type="ECO:0000313" key="3">
    <source>
        <dbReference type="Proteomes" id="UP000246104"/>
    </source>
</evidence>
<comment type="caution">
    <text evidence="2">The sequence shown here is derived from an EMBL/GenBank/DDBJ whole genome shotgun (WGS) entry which is preliminary data.</text>
</comment>
<proteinExistence type="predicted"/>
<evidence type="ECO:0000313" key="2">
    <source>
        <dbReference type="EMBL" id="PWU23003.1"/>
    </source>
</evidence>
<dbReference type="Proteomes" id="UP000246104">
    <property type="component" value="Unassembled WGS sequence"/>
</dbReference>
<organism evidence="2 3">
    <name type="scientific">Candidatus Cerribacteria bacterium 'Amazon FNV 2010 28 9'</name>
    <dbReference type="NCBI Taxonomy" id="2081795"/>
    <lineage>
        <taxon>Bacteria</taxon>
        <taxon>Candidatus Cerribacteria</taxon>
    </lineage>
</organism>
<accession>A0A317JMV1</accession>
<evidence type="ECO:0000259" key="1">
    <source>
        <dbReference type="Pfam" id="PF22751"/>
    </source>
</evidence>
<dbReference type="Pfam" id="PF22751">
    <property type="entry name" value="DUF488-N3a"/>
    <property type="match status" value="1"/>
</dbReference>
<gene>
    <name evidence="2" type="ORF">C5B42_04320</name>
</gene>
<dbReference type="EMBL" id="PSRQ01000048">
    <property type="protein sequence ID" value="PWU23003.1"/>
    <property type="molecule type" value="Genomic_DNA"/>
</dbReference>
<dbReference type="AlphaFoldDB" id="A0A317JMV1"/>
<feature type="domain" description="DUF488" evidence="1">
    <location>
        <begin position="27"/>
        <end position="141"/>
    </location>
</feature>
<sequence length="154" mass="18014">MRRLFLVHKLLRTILVVIMEKDPIYLKTKSIHAAIEPTDGRRISVMSRHTLNDGKTPDPLITSACFDVWMRELAPPQKLIGAYYKRGLSWTDFEQQYLTFLREAAFLHVNALIQRALLQTVTLLCVEDTPTYCHRRLLAEECKRREKELNIFIS</sequence>
<name>A0A317JMV1_9BACT</name>
<protein>
    <recommendedName>
        <fullName evidence="1">DUF488 domain-containing protein</fullName>
    </recommendedName>
</protein>